<dbReference type="PANTHER" id="PTHR38834:SF3">
    <property type="entry name" value="SOLUTE-BINDING PROTEIN FAMILY 3_N-TERMINAL DOMAIN-CONTAINING PROTEIN"/>
    <property type="match status" value="1"/>
</dbReference>
<dbReference type="InterPro" id="IPR001638">
    <property type="entry name" value="Solute-binding_3/MltF_N"/>
</dbReference>
<dbReference type="EMBL" id="JAFREP010000025">
    <property type="protein sequence ID" value="MBO1321603.1"/>
    <property type="molecule type" value="Genomic_DNA"/>
</dbReference>
<dbReference type="AlphaFoldDB" id="A0A8J7U4L3"/>
<dbReference type="PANTHER" id="PTHR38834">
    <property type="entry name" value="PERIPLASMIC SUBSTRATE BINDING PROTEIN FAMILY 3"/>
    <property type="match status" value="1"/>
</dbReference>
<organism evidence="2 3">
    <name type="scientific">Acanthopleuribacter pedis</name>
    <dbReference type="NCBI Taxonomy" id="442870"/>
    <lineage>
        <taxon>Bacteria</taxon>
        <taxon>Pseudomonadati</taxon>
        <taxon>Acidobacteriota</taxon>
        <taxon>Holophagae</taxon>
        <taxon>Acanthopleuribacterales</taxon>
        <taxon>Acanthopleuribacteraceae</taxon>
        <taxon>Acanthopleuribacter</taxon>
    </lineage>
</organism>
<dbReference type="Gene3D" id="3.40.190.10">
    <property type="entry name" value="Periplasmic binding protein-like II"/>
    <property type="match status" value="2"/>
</dbReference>
<evidence type="ECO:0000259" key="1">
    <source>
        <dbReference type="Pfam" id="PF00497"/>
    </source>
</evidence>
<evidence type="ECO:0000313" key="3">
    <source>
        <dbReference type="Proteomes" id="UP000664417"/>
    </source>
</evidence>
<dbReference type="SUPFAM" id="SSF53850">
    <property type="entry name" value="Periplasmic binding protein-like II"/>
    <property type="match status" value="1"/>
</dbReference>
<feature type="domain" description="Solute-binding protein family 3/N-terminal" evidence="1">
    <location>
        <begin position="31"/>
        <end position="244"/>
    </location>
</feature>
<proteinExistence type="predicted"/>
<reference evidence="2" key="1">
    <citation type="submission" date="2021-03" db="EMBL/GenBank/DDBJ databases">
        <authorList>
            <person name="Wang G."/>
        </authorList>
    </citation>
    <scope>NUCLEOTIDE SEQUENCE</scope>
    <source>
        <strain evidence="2">KCTC 12899</strain>
    </source>
</reference>
<dbReference type="Proteomes" id="UP000664417">
    <property type="component" value="Unassembled WGS sequence"/>
</dbReference>
<protein>
    <submittedName>
        <fullName evidence="2">ABC transporter substrate-binding protein</fullName>
    </submittedName>
</protein>
<keyword evidence="3" id="KW-1185">Reference proteome</keyword>
<comment type="caution">
    <text evidence="2">The sequence shown here is derived from an EMBL/GenBank/DDBJ whole genome shotgun (WGS) entry which is preliminary data.</text>
</comment>
<dbReference type="Pfam" id="PF00497">
    <property type="entry name" value="SBP_bac_3"/>
    <property type="match status" value="1"/>
</dbReference>
<name>A0A8J7U4L3_9BACT</name>
<dbReference type="RefSeq" id="WP_207861576.1">
    <property type="nucleotide sequence ID" value="NZ_JAFREP010000025.1"/>
</dbReference>
<evidence type="ECO:0000313" key="2">
    <source>
        <dbReference type="EMBL" id="MBO1321603.1"/>
    </source>
</evidence>
<accession>A0A8J7U4L3</accession>
<gene>
    <name evidence="2" type="ORF">J3U88_24205</name>
</gene>
<sequence length="255" mass="29087">MLFGFGLGAFSQSTEPTTAIPATDADFIQVYAEDFPPFCYQIDGKVVGIATEMVTELLKRADIPHRIRIETWKRAYHQTKTEPGHALFSVTRRPQRERDFQWVGPLFADETMVYTVDPSLGPFDELDALRDARSIGVLAGGSTESYLKGLGFENLEAHRDSLTIYRKLVLGRIQLGTGSAWELRFRATLDNLDISSLRDVWMLNRNEMYLTFHRDTSPELIRRLQQILDTMKQDGTYQALVQKYRERPPVPAAPN</sequence>